<evidence type="ECO:0000313" key="2">
    <source>
        <dbReference type="EMBL" id="PHJ24381.1"/>
    </source>
</evidence>
<name>A0A2C6KK09_9APIC</name>
<feature type="region of interest" description="Disordered" evidence="1">
    <location>
        <begin position="28"/>
        <end position="48"/>
    </location>
</feature>
<dbReference type="VEuPathDB" id="ToxoDB:CSUI_001753"/>
<protein>
    <submittedName>
        <fullName evidence="2">Uncharacterized protein</fullName>
    </submittedName>
</protein>
<organism evidence="2 3">
    <name type="scientific">Cystoisospora suis</name>
    <dbReference type="NCBI Taxonomy" id="483139"/>
    <lineage>
        <taxon>Eukaryota</taxon>
        <taxon>Sar</taxon>
        <taxon>Alveolata</taxon>
        <taxon>Apicomplexa</taxon>
        <taxon>Conoidasida</taxon>
        <taxon>Coccidia</taxon>
        <taxon>Eucoccidiorida</taxon>
        <taxon>Eimeriorina</taxon>
        <taxon>Sarcocystidae</taxon>
        <taxon>Cystoisospora</taxon>
    </lineage>
</organism>
<dbReference type="RefSeq" id="XP_067926054.1">
    <property type="nucleotide sequence ID" value="XM_068061958.1"/>
</dbReference>
<evidence type="ECO:0000313" key="3">
    <source>
        <dbReference type="Proteomes" id="UP000221165"/>
    </source>
</evidence>
<comment type="caution">
    <text evidence="2">The sequence shown here is derived from an EMBL/GenBank/DDBJ whole genome shotgun (WGS) entry which is preliminary data.</text>
</comment>
<gene>
    <name evidence="2" type="ORF">CSUI_001753</name>
</gene>
<dbReference type="AlphaFoldDB" id="A0A2C6KK09"/>
<reference evidence="2 3" key="1">
    <citation type="journal article" date="2017" name="Int. J. Parasitol.">
        <title>The genome of the protozoan parasite Cystoisospora suis and a reverse vaccinology approach to identify vaccine candidates.</title>
        <authorList>
            <person name="Palmieri N."/>
            <person name="Shrestha A."/>
            <person name="Ruttkowski B."/>
            <person name="Beck T."/>
            <person name="Vogl C."/>
            <person name="Tomley F."/>
            <person name="Blake D.P."/>
            <person name="Joachim A."/>
        </authorList>
    </citation>
    <scope>NUCLEOTIDE SEQUENCE [LARGE SCALE GENOMIC DNA]</scope>
    <source>
        <strain evidence="2 3">Wien I</strain>
    </source>
</reference>
<feature type="non-terminal residue" evidence="2">
    <location>
        <position position="48"/>
    </location>
</feature>
<dbReference type="GeneID" id="94425169"/>
<keyword evidence="3" id="KW-1185">Reference proteome</keyword>
<dbReference type="Proteomes" id="UP000221165">
    <property type="component" value="Unassembled WGS sequence"/>
</dbReference>
<proteinExistence type="predicted"/>
<evidence type="ECO:0000256" key="1">
    <source>
        <dbReference type="SAM" id="MobiDB-lite"/>
    </source>
</evidence>
<accession>A0A2C6KK09</accession>
<sequence>AKAGKSAKRMTVTIVYRSLLLYNYTTPSRNSDRARRTEEKGEKKECCF</sequence>
<feature type="non-terminal residue" evidence="2">
    <location>
        <position position="1"/>
    </location>
</feature>
<dbReference type="EMBL" id="MIGC01000705">
    <property type="protein sequence ID" value="PHJ24381.1"/>
    <property type="molecule type" value="Genomic_DNA"/>
</dbReference>
<feature type="compositionally biased region" description="Basic and acidic residues" evidence="1">
    <location>
        <begin position="30"/>
        <end position="48"/>
    </location>
</feature>